<dbReference type="GO" id="GO:0005886">
    <property type="term" value="C:plasma membrane"/>
    <property type="evidence" value="ECO:0007669"/>
    <property type="project" value="UniProtKB-SubCell"/>
</dbReference>
<evidence type="ECO:0000256" key="5">
    <source>
        <dbReference type="ARBA" id="ARBA00022692"/>
    </source>
</evidence>
<feature type="transmembrane region" description="Helical" evidence="10">
    <location>
        <begin position="70"/>
        <end position="88"/>
    </location>
</feature>
<protein>
    <submittedName>
        <fullName evidence="11">TrkH family potassium uptake protein</fullName>
    </submittedName>
</protein>
<evidence type="ECO:0000256" key="4">
    <source>
        <dbReference type="ARBA" id="ARBA00022475"/>
    </source>
</evidence>
<dbReference type="Pfam" id="PF02386">
    <property type="entry name" value="TrkH"/>
    <property type="match status" value="2"/>
</dbReference>
<feature type="region of interest" description="Disordered" evidence="9">
    <location>
        <begin position="1"/>
        <end position="23"/>
    </location>
</feature>
<comment type="similarity">
    <text evidence="2">Belongs to the TrkH potassium transport family.</text>
</comment>
<evidence type="ECO:0000256" key="2">
    <source>
        <dbReference type="ARBA" id="ARBA00009137"/>
    </source>
</evidence>
<dbReference type="InterPro" id="IPR003445">
    <property type="entry name" value="Cat_transpt"/>
</dbReference>
<feature type="transmembrane region" description="Helical" evidence="10">
    <location>
        <begin position="100"/>
        <end position="124"/>
    </location>
</feature>
<feature type="transmembrane region" description="Helical" evidence="10">
    <location>
        <begin position="43"/>
        <end position="64"/>
    </location>
</feature>
<evidence type="ECO:0000256" key="9">
    <source>
        <dbReference type="SAM" id="MobiDB-lite"/>
    </source>
</evidence>
<comment type="subcellular location">
    <subcellularLocation>
        <location evidence="1">Cell membrane</location>
        <topology evidence="1">Multi-pass membrane protein</topology>
    </subcellularLocation>
</comment>
<evidence type="ECO:0000256" key="7">
    <source>
        <dbReference type="ARBA" id="ARBA00023065"/>
    </source>
</evidence>
<dbReference type="RefSeq" id="WP_160975029.1">
    <property type="nucleotide sequence ID" value="NZ_WWEN01000009.1"/>
</dbReference>
<keyword evidence="3" id="KW-0813">Transport</keyword>
<evidence type="ECO:0000256" key="10">
    <source>
        <dbReference type="SAM" id="Phobius"/>
    </source>
</evidence>
<name>A0A6L8LVE8_9RHOB</name>
<evidence type="ECO:0000256" key="1">
    <source>
        <dbReference type="ARBA" id="ARBA00004651"/>
    </source>
</evidence>
<feature type="transmembrane region" description="Helical" evidence="10">
    <location>
        <begin position="261"/>
        <end position="284"/>
    </location>
</feature>
<dbReference type="GO" id="GO:0030001">
    <property type="term" value="P:metal ion transport"/>
    <property type="evidence" value="ECO:0007669"/>
    <property type="project" value="UniProtKB-ARBA"/>
</dbReference>
<keyword evidence="8 10" id="KW-0472">Membrane</keyword>
<evidence type="ECO:0000256" key="3">
    <source>
        <dbReference type="ARBA" id="ARBA00022448"/>
    </source>
</evidence>
<feature type="transmembrane region" description="Helical" evidence="10">
    <location>
        <begin position="163"/>
        <end position="181"/>
    </location>
</feature>
<feature type="transmembrane region" description="Helical" evidence="10">
    <location>
        <begin position="416"/>
        <end position="436"/>
    </location>
</feature>
<evidence type="ECO:0000256" key="8">
    <source>
        <dbReference type="ARBA" id="ARBA00023136"/>
    </source>
</evidence>
<comment type="caution">
    <text evidence="11">The sequence shown here is derived from an EMBL/GenBank/DDBJ whole genome shotgun (WGS) entry which is preliminary data.</text>
</comment>
<accession>A0A6L8LVE8</accession>
<dbReference type="GO" id="GO:0008324">
    <property type="term" value="F:monoatomic cation transmembrane transporter activity"/>
    <property type="evidence" value="ECO:0007669"/>
    <property type="project" value="InterPro"/>
</dbReference>
<dbReference type="PANTHER" id="PTHR32024:SF2">
    <property type="entry name" value="TRK SYSTEM POTASSIUM UPTAKE PROTEIN TRKG-RELATED"/>
    <property type="match status" value="1"/>
</dbReference>
<feature type="transmembrane region" description="Helical" evidence="10">
    <location>
        <begin position="478"/>
        <end position="501"/>
    </location>
</feature>
<feature type="transmembrane region" description="Helical" evidence="10">
    <location>
        <begin position="212"/>
        <end position="234"/>
    </location>
</feature>
<keyword evidence="7" id="KW-0406">Ion transport</keyword>
<evidence type="ECO:0000313" key="11">
    <source>
        <dbReference type="EMBL" id="MYM57119.1"/>
    </source>
</evidence>
<reference evidence="11 12" key="1">
    <citation type="submission" date="2020-01" db="EMBL/GenBank/DDBJ databases">
        <authorList>
            <person name="Chen S."/>
        </authorList>
    </citation>
    <scope>NUCLEOTIDE SEQUENCE [LARGE SCALE GENOMIC DNA]</scope>
    <source>
        <strain evidence="11 12">GS-10</strain>
    </source>
</reference>
<organism evidence="11 12">
    <name type="scientific">Thalassovita mangrovi</name>
    <dbReference type="NCBI Taxonomy" id="2692236"/>
    <lineage>
        <taxon>Bacteria</taxon>
        <taxon>Pseudomonadati</taxon>
        <taxon>Pseudomonadota</taxon>
        <taxon>Alphaproteobacteria</taxon>
        <taxon>Rhodobacterales</taxon>
        <taxon>Roseobacteraceae</taxon>
        <taxon>Thalassovita</taxon>
    </lineage>
</organism>
<sequence>MHNSRDQCPALSERETAMGLSRKTAAGQRSVTYRPRWPVVGRVLFRQGAVFQVLLLPPLAAAVLDGEAGLAAALAGPALLAGAVTLWQRRSELPEDIRRIEAVLSVVLVFVLGALLAAPAYAVLGLTPVDALFEATSALTTTGFSMIAVPEDLPAAAHVLRAWSQWCGGLVIAVAGLAFLMDPGPVSKALGFADFGEGRLETSTRSHAQALLWAYLAVTGIGIAGALLLVPGVFEGPLLALSAVSTGGMGPRGDSLASYPVAAQGFVILMSVLGALSLAFPVLIHRRGLRDAMRTSGVVSVLKLLLAALCASVVFVLLSGDGSADQLWHGALTVLSLQSTAGFTIGPVPGPSPFFVLLIALMMIGGQTGSTAGGVKIDRARLLLGSVSLMVRRLLSPVKAVLYLRLDGDIIDPERVVFTVALVVAYAATAFGLLIAFTLHGLPPAGSLFDIVSALSTVGAGTGVIGPELPWDLKMLTIFAMLLGRVEFFGLLVLAAPGTWIRRD</sequence>
<keyword evidence="12" id="KW-1185">Reference proteome</keyword>
<keyword evidence="5 10" id="KW-0812">Transmembrane</keyword>
<dbReference type="PANTHER" id="PTHR32024">
    <property type="entry name" value="TRK SYSTEM POTASSIUM UPTAKE PROTEIN TRKG-RELATED"/>
    <property type="match status" value="1"/>
</dbReference>
<proteinExistence type="inferred from homology"/>
<keyword evidence="6 10" id="KW-1133">Transmembrane helix</keyword>
<dbReference type="Proteomes" id="UP000479043">
    <property type="component" value="Unassembled WGS sequence"/>
</dbReference>
<keyword evidence="4" id="KW-1003">Cell membrane</keyword>
<dbReference type="EMBL" id="WWEN01000009">
    <property type="protein sequence ID" value="MYM57119.1"/>
    <property type="molecule type" value="Genomic_DNA"/>
</dbReference>
<feature type="transmembrane region" description="Helical" evidence="10">
    <location>
        <begin position="296"/>
        <end position="318"/>
    </location>
</feature>
<evidence type="ECO:0000256" key="6">
    <source>
        <dbReference type="ARBA" id="ARBA00022989"/>
    </source>
</evidence>
<dbReference type="AlphaFoldDB" id="A0A6L8LVE8"/>
<gene>
    <name evidence="11" type="ORF">GR167_17515</name>
</gene>
<evidence type="ECO:0000313" key="12">
    <source>
        <dbReference type="Proteomes" id="UP000479043"/>
    </source>
</evidence>